<name>A0A9J6ZT61_9BACT</name>
<proteinExistence type="predicted"/>
<dbReference type="AlphaFoldDB" id="A0A9J6ZT61"/>
<evidence type="ECO:0000313" key="1">
    <source>
        <dbReference type="EMBL" id="URW80777.1"/>
    </source>
</evidence>
<dbReference type="RefSeq" id="WP_250725194.1">
    <property type="nucleotide sequence ID" value="NZ_CP098400.1"/>
</dbReference>
<sequence>MNRVIRTYKRNRPSDDNSLYLFFVELSDLGTSRKGFMPLAGNFGFIFNFSASDFDLLAHELAHGAFNLRHTFSDKAQHYFPVQQTANLMDYAGGTDLWKYQWDLIHNPESILFAWAQDEDEGEFKGNTPIEKVVNTIEMLRCGFVSNRKVKFEKNVFFSWLKESVTVRDFDGLYDGNTYKYIHIQLLDDSKLIEYPADLQLAESDSYFNSLLKLPRGEVLKLDFGGLIILVDKDNAQNLLEYLTPTEHQYKLQQRQFVQSIADFFDKQFYTREKVINILKVSPQCLYESLTQDQRLSLLSLINNNSNIPETVENIVIDIIRTTPEDQIEYLFNNLYSTGLLAYFDRVMNNVGSSNDNYTRFIYELLKLYLARFSDNLDCFEATPWGQLNVDNQVRSFGNLNYVYETPFYWWQKGCKVPTWRYGTRGVFISDHNTCGYFNKENVEIDPFEPVVIYFEEDLSFYELPPELESRIVSMPAFVLPWLRNEASKKEGIRLAGNAITIVSSFATLGSTGAVASGMRGTLIKALIYINKVDATIKILLTNEAVKESISKIGDGKGVEFLILYEDISAGLGLFSPTVHGLLEKKSAGDIAADYVSLSNAWELIKNAPEVKSNLSSKEIESITMDINSILEILEYEDIVE</sequence>
<dbReference type="Proteomes" id="UP001056426">
    <property type="component" value="Chromosome"/>
</dbReference>
<gene>
    <name evidence="1" type="ORF">M9189_05355</name>
</gene>
<organism evidence="1 2">
    <name type="scientific">Xiashengella succiniciproducens</name>
    <dbReference type="NCBI Taxonomy" id="2949635"/>
    <lineage>
        <taxon>Bacteria</taxon>
        <taxon>Pseudomonadati</taxon>
        <taxon>Bacteroidota</taxon>
        <taxon>Bacteroidia</taxon>
        <taxon>Marinilabiliales</taxon>
        <taxon>Marinilabiliaceae</taxon>
        <taxon>Xiashengella</taxon>
    </lineage>
</organism>
<protein>
    <submittedName>
        <fullName evidence="1">Uncharacterized protein</fullName>
    </submittedName>
</protein>
<reference evidence="1" key="2">
    <citation type="submission" date="2022-06" db="EMBL/GenBank/DDBJ databases">
        <title>Xiashengella guii gen. nov. sp. nov., a bacterium isolated form anaerobic digestion tank.</title>
        <authorList>
            <person name="Huang H."/>
        </authorList>
    </citation>
    <scope>NUCLEOTIDE SEQUENCE</scope>
    <source>
        <strain evidence="1">Ai-910</strain>
    </source>
</reference>
<evidence type="ECO:0000313" key="2">
    <source>
        <dbReference type="Proteomes" id="UP001056426"/>
    </source>
</evidence>
<accession>A0A9J6ZT61</accession>
<reference evidence="1" key="1">
    <citation type="submission" date="2022-05" db="EMBL/GenBank/DDBJ databases">
        <authorList>
            <person name="Sun X."/>
        </authorList>
    </citation>
    <scope>NUCLEOTIDE SEQUENCE</scope>
    <source>
        <strain evidence="1">Ai-910</strain>
    </source>
</reference>
<keyword evidence="2" id="KW-1185">Reference proteome</keyword>
<dbReference type="EMBL" id="CP098400">
    <property type="protein sequence ID" value="URW80777.1"/>
    <property type="molecule type" value="Genomic_DNA"/>
</dbReference>
<dbReference type="KEGG" id="alkq:M9189_05355"/>